<gene>
    <name evidence="1" type="ORF">F3B90_04430</name>
</gene>
<protein>
    <submittedName>
        <fullName evidence="1">Capsular biosynthesis protein</fullName>
    </submittedName>
</protein>
<dbReference type="Proteomes" id="UP000424805">
    <property type="component" value="Unassembled WGS sequence"/>
</dbReference>
<comment type="caution">
    <text evidence="1">The sequence shown here is derived from an EMBL/GenBank/DDBJ whole genome shotgun (WGS) entry which is preliminary data.</text>
</comment>
<dbReference type="Pfam" id="PF05704">
    <property type="entry name" value="Caps_synth"/>
    <property type="match status" value="1"/>
</dbReference>
<dbReference type="InterPro" id="IPR029044">
    <property type="entry name" value="Nucleotide-diphossugar_trans"/>
</dbReference>
<reference evidence="1 2" key="1">
    <citation type="journal article" date="2019" name="Nat. Med.">
        <title>A library of human gut bacterial isolates paired with longitudinal multiomics data enables mechanistic microbiome research.</title>
        <authorList>
            <person name="Poyet M."/>
            <person name="Groussin M."/>
            <person name="Gibbons S.M."/>
            <person name="Avila-Pacheco J."/>
            <person name="Jiang X."/>
            <person name="Kearney S.M."/>
            <person name="Perrotta A.R."/>
            <person name="Berdy B."/>
            <person name="Zhao S."/>
            <person name="Lieberman T.D."/>
            <person name="Swanson P.K."/>
            <person name="Smith M."/>
            <person name="Roesemann S."/>
            <person name="Alexander J.E."/>
            <person name="Rich S.A."/>
            <person name="Livny J."/>
            <person name="Vlamakis H."/>
            <person name="Clish C."/>
            <person name="Bullock K."/>
            <person name="Deik A."/>
            <person name="Scott J."/>
            <person name="Pierce K.A."/>
            <person name="Xavier R.J."/>
            <person name="Alm E.J."/>
        </authorList>
    </citation>
    <scope>NUCLEOTIDE SEQUENCE [LARGE SCALE GENOMIC DNA]</scope>
    <source>
        <strain evidence="1 2">BIOML-A15</strain>
    </source>
</reference>
<dbReference type="Gene3D" id="3.90.550.20">
    <property type="match status" value="1"/>
</dbReference>
<accession>A0A7J4Y276</accession>
<dbReference type="AlphaFoldDB" id="A0A7J4Y276"/>
<sequence length="306" mass="36435">MRVAKRFIPVKLWNVQRKTSILKQHKKVADFWTPIIDAYHNETIERYALKPKKELDTRKVIWQYWGQGLDSDDLPEIVRICFDSVDKHKADYQVIRLTDTTLSEYLDFPDFVRQKRENAQFNRTFFSDLLRVALLKAYGGVWLDVTILLTNRLPGKYEKLDFFMFQRSDDEKDKDYWENAFAYYFGWESDFKVRVLNSIIFAQKENKVISILSDLLLYFWETQDSVPDYFFFQILFHELITKYCPSENCPIVNDCIPHIIQTKINGNYESISFGEAMKLTSMHKMAYFDDAAVTRLKLILKLNRNV</sequence>
<proteinExistence type="predicted"/>
<dbReference type="GO" id="GO:0016757">
    <property type="term" value="F:glycosyltransferase activity"/>
    <property type="evidence" value="ECO:0007669"/>
    <property type="project" value="InterPro"/>
</dbReference>
<evidence type="ECO:0000313" key="1">
    <source>
        <dbReference type="EMBL" id="KAA4629524.1"/>
    </source>
</evidence>
<name>A0A7J4Y276_BACOV</name>
<dbReference type="InterPro" id="IPR008441">
    <property type="entry name" value="AfumC-like_glycosyl_Trfase"/>
</dbReference>
<dbReference type="SUPFAM" id="SSF53448">
    <property type="entry name" value="Nucleotide-diphospho-sugar transferases"/>
    <property type="match status" value="1"/>
</dbReference>
<dbReference type="EMBL" id="VWFP01000003">
    <property type="protein sequence ID" value="KAA4629524.1"/>
    <property type="molecule type" value="Genomic_DNA"/>
</dbReference>
<evidence type="ECO:0000313" key="2">
    <source>
        <dbReference type="Proteomes" id="UP000424805"/>
    </source>
</evidence>
<organism evidence="1 2">
    <name type="scientific">Bacteroides ovatus</name>
    <dbReference type="NCBI Taxonomy" id="28116"/>
    <lineage>
        <taxon>Bacteria</taxon>
        <taxon>Pseudomonadati</taxon>
        <taxon>Bacteroidota</taxon>
        <taxon>Bacteroidia</taxon>
        <taxon>Bacteroidales</taxon>
        <taxon>Bacteroidaceae</taxon>
        <taxon>Bacteroides</taxon>
    </lineage>
</organism>